<reference evidence="2 4" key="1">
    <citation type="submission" date="2014-08" db="EMBL/GenBank/DDBJ databases">
        <title>Complete genome sequence of Corynebacterium imitans DSM 44264, isolated from a five-month-old boy with suspected pharyngeal diphtheria.</title>
        <authorList>
            <person name="Mollmann S."/>
            <person name="Albersmeier A."/>
            <person name="Ruckert C."/>
            <person name="Tauch A."/>
        </authorList>
    </citation>
    <scope>NUCLEOTIDE SEQUENCE [LARGE SCALE GENOMIC DNA]</scope>
    <source>
        <strain evidence="2 4">DSM 44264</strain>
    </source>
</reference>
<proteinExistence type="predicted"/>
<feature type="compositionally biased region" description="Low complexity" evidence="1">
    <location>
        <begin position="1"/>
        <end position="10"/>
    </location>
</feature>
<dbReference type="EMBL" id="CP009211">
    <property type="protein sequence ID" value="AIJ33313.1"/>
    <property type="molecule type" value="Genomic_DNA"/>
</dbReference>
<accession>A0A076NIP8</accession>
<evidence type="ECO:0000256" key="1">
    <source>
        <dbReference type="SAM" id="MobiDB-lite"/>
    </source>
</evidence>
<dbReference type="AlphaFoldDB" id="A0A076NIP8"/>
<organism evidence="2 4">
    <name type="scientific">Corynebacterium imitans</name>
    <dbReference type="NCBI Taxonomy" id="156978"/>
    <lineage>
        <taxon>Bacteria</taxon>
        <taxon>Bacillati</taxon>
        <taxon>Actinomycetota</taxon>
        <taxon>Actinomycetes</taxon>
        <taxon>Mycobacteriales</taxon>
        <taxon>Corynebacteriaceae</taxon>
        <taxon>Corynebacterium</taxon>
    </lineage>
</organism>
<dbReference type="STRING" id="156978.CIMIT_04850"/>
<evidence type="ECO:0000313" key="5">
    <source>
        <dbReference type="Proteomes" id="UP000215374"/>
    </source>
</evidence>
<name>A0A076NIP8_9CORY</name>
<keyword evidence="4" id="KW-1185">Reference proteome</keyword>
<gene>
    <name evidence="2" type="ORF">CIMIT_04850</name>
    <name evidence="3" type="ORF">SAMEA4535761_01035</name>
</gene>
<dbReference type="Proteomes" id="UP000215374">
    <property type="component" value="Chromosome 1"/>
</dbReference>
<evidence type="ECO:0008006" key="6">
    <source>
        <dbReference type="Google" id="ProtNLM"/>
    </source>
</evidence>
<dbReference type="HOGENOM" id="CLU_2860113_0_0_11"/>
<dbReference type="EMBL" id="LT906467">
    <property type="protein sequence ID" value="SNV66918.1"/>
    <property type="molecule type" value="Genomic_DNA"/>
</dbReference>
<sequence length="64" mass="7419">MTLKTRNATARARRRGVDMMETNPRPLRTKARMAKNDPRATIYNGWKATFNALDRSIQLVQKTK</sequence>
<protein>
    <recommendedName>
        <fullName evidence="6">Transposase</fullName>
    </recommendedName>
</protein>
<evidence type="ECO:0000313" key="2">
    <source>
        <dbReference type="EMBL" id="AIJ33313.1"/>
    </source>
</evidence>
<feature type="region of interest" description="Disordered" evidence="1">
    <location>
        <begin position="1"/>
        <end position="26"/>
    </location>
</feature>
<dbReference type="Proteomes" id="UP000028780">
    <property type="component" value="Chromosome"/>
</dbReference>
<dbReference type="KEGG" id="cii:CIMIT_04850"/>
<evidence type="ECO:0000313" key="3">
    <source>
        <dbReference type="EMBL" id="SNV66918.1"/>
    </source>
</evidence>
<reference evidence="3 5" key="2">
    <citation type="submission" date="2017-06" db="EMBL/GenBank/DDBJ databases">
        <authorList>
            <consortium name="Pathogen Informatics"/>
        </authorList>
    </citation>
    <scope>NUCLEOTIDE SEQUENCE [LARGE SCALE GENOMIC DNA]</scope>
    <source>
        <strain evidence="3 5">NCTC13015</strain>
    </source>
</reference>
<evidence type="ECO:0000313" key="4">
    <source>
        <dbReference type="Proteomes" id="UP000028780"/>
    </source>
</evidence>